<evidence type="ECO:0000256" key="9">
    <source>
        <dbReference type="SAM" id="MobiDB-lite"/>
    </source>
</evidence>
<evidence type="ECO:0000256" key="1">
    <source>
        <dbReference type="ARBA" id="ARBA00001947"/>
    </source>
</evidence>
<evidence type="ECO:0000256" key="5">
    <source>
        <dbReference type="ARBA" id="ARBA00022801"/>
    </source>
</evidence>
<evidence type="ECO:0000256" key="10">
    <source>
        <dbReference type="SAM" id="Phobius"/>
    </source>
</evidence>
<evidence type="ECO:0000256" key="2">
    <source>
        <dbReference type="ARBA" id="ARBA00007261"/>
    </source>
</evidence>
<keyword evidence="6" id="KW-0862">Zinc</keyword>
<comment type="cofactor">
    <cofactor evidence="1">
        <name>Zn(2+)</name>
        <dbReference type="ChEBI" id="CHEBI:29105"/>
    </cofactor>
</comment>
<evidence type="ECO:0000313" key="13">
    <source>
        <dbReference type="EMBL" id="ACM28054.1"/>
    </source>
</evidence>
<gene>
    <name evidence="13" type="ordered locus">Arad_4323</name>
</gene>
<dbReference type="InterPro" id="IPR007863">
    <property type="entry name" value="Peptidase_M16_C"/>
</dbReference>
<evidence type="ECO:0000256" key="8">
    <source>
        <dbReference type="RuleBase" id="RU004447"/>
    </source>
</evidence>
<keyword evidence="10" id="KW-0812">Transmembrane</keyword>
<evidence type="ECO:0000256" key="3">
    <source>
        <dbReference type="ARBA" id="ARBA00022670"/>
    </source>
</evidence>
<feature type="region of interest" description="Disordered" evidence="9">
    <location>
        <begin position="755"/>
        <end position="786"/>
    </location>
</feature>
<dbReference type="Proteomes" id="UP000001600">
    <property type="component" value="Chromosome 1"/>
</dbReference>
<dbReference type="InterPro" id="IPR001431">
    <property type="entry name" value="Pept_M16_Zn_BS"/>
</dbReference>
<dbReference type="Gene3D" id="3.30.830.10">
    <property type="entry name" value="Metalloenzyme, LuxS/M16 peptidase-like"/>
    <property type="match status" value="4"/>
</dbReference>
<dbReference type="PROSITE" id="PS00143">
    <property type="entry name" value="INSULINASE"/>
    <property type="match status" value="1"/>
</dbReference>
<keyword evidence="5" id="KW-0378">Hydrolase</keyword>
<keyword evidence="7" id="KW-0482">Metalloprotease</keyword>
<dbReference type="GO" id="GO:0046872">
    <property type="term" value="F:metal ion binding"/>
    <property type="evidence" value="ECO:0007669"/>
    <property type="project" value="UniProtKB-KW"/>
</dbReference>
<dbReference type="eggNOG" id="COG0612">
    <property type="taxonomic scope" value="Bacteria"/>
</dbReference>
<dbReference type="STRING" id="311403.Arad_4323"/>
<feature type="domain" description="Peptidase M16 C-terminal" evidence="12">
    <location>
        <begin position="725"/>
        <end position="892"/>
    </location>
</feature>
<evidence type="ECO:0000313" key="14">
    <source>
        <dbReference type="Proteomes" id="UP000001600"/>
    </source>
</evidence>
<name>B9JC08_RHIR8</name>
<feature type="domain" description="Peptidase M16 N-terminal" evidence="11">
    <location>
        <begin position="79"/>
        <end position="198"/>
    </location>
</feature>
<keyword evidence="10" id="KW-0472">Membrane</keyword>
<protein>
    <submittedName>
        <fullName evidence="13">Processing protease protein</fullName>
    </submittedName>
</protein>
<evidence type="ECO:0000259" key="12">
    <source>
        <dbReference type="Pfam" id="PF05193"/>
    </source>
</evidence>
<evidence type="ECO:0000256" key="6">
    <source>
        <dbReference type="ARBA" id="ARBA00022833"/>
    </source>
</evidence>
<feature type="domain" description="Peptidase M16 C-terminal" evidence="12">
    <location>
        <begin position="241"/>
        <end position="417"/>
    </location>
</feature>
<feature type="transmembrane region" description="Helical" evidence="10">
    <location>
        <begin position="21"/>
        <end position="42"/>
    </location>
</feature>
<dbReference type="PANTHER" id="PTHR43690">
    <property type="entry name" value="NARDILYSIN"/>
    <property type="match status" value="1"/>
</dbReference>
<evidence type="ECO:0000256" key="4">
    <source>
        <dbReference type="ARBA" id="ARBA00022723"/>
    </source>
</evidence>
<evidence type="ECO:0000259" key="11">
    <source>
        <dbReference type="Pfam" id="PF00675"/>
    </source>
</evidence>
<keyword evidence="4" id="KW-0479">Metal-binding</keyword>
<dbReference type="AlphaFoldDB" id="B9JC08"/>
<accession>B9JC08</accession>
<dbReference type="InterPro" id="IPR050626">
    <property type="entry name" value="Peptidase_M16"/>
</dbReference>
<organism evidence="13 14">
    <name type="scientific">Rhizobium rhizogenes (strain K84 / ATCC BAA-868)</name>
    <name type="common">Agrobacterium radiobacter</name>
    <dbReference type="NCBI Taxonomy" id="311403"/>
    <lineage>
        <taxon>Bacteria</taxon>
        <taxon>Pseudomonadati</taxon>
        <taxon>Pseudomonadota</taxon>
        <taxon>Alphaproteobacteria</taxon>
        <taxon>Hyphomicrobiales</taxon>
        <taxon>Rhizobiaceae</taxon>
        <taxon>Rhizobium/Agrobacterium group</taxon>
        <taxon>Rhizobium</taxon>
    </lineage>
</organism>
<keyword evidence="10" id="KW-1133">Transmembrane helix</keyword>
<sequence length="967" mass="104973">MHRIIEALLKTEASMSRQVPVAAAFLRFFMVMALTVLVTGALPAQAEVPASGWPQATSDLPAESGVRFGTLPNGMRFAVMHNATPSGQVAIRFRIATGSLQENDDQQGLAHFLEHMAFKGSTHVPEGEMIRTLQRLGLAFGPDTNASTGYNETVYALDLPEAKPDTVSTGLMLMRETASELTLDADAFDRERGVILSEEKLRDTPQYRGGIGFMNLLLPGQRVPLRSPIGKTDIIRNAPVDLVRDYYRSNYRPDRATLIVVGDIDAVAIEADIRNRFGNWTAATPAPAEPDLGVLEKQGQRVGAVVVPGGATRVQIAWTSPYDASPDSVAKRRADLVENIGLAVLNRRLSFLAQQPNPPFVSAQAGSQDLYKSAHVAMIAADSDPDKWQAALVAIDQEQRRIAQFGAEQSEIDREITEYRSMLQAAAGGAATRASPDIATTLAWSTGENLVFTSPADDLSLFDAAMKGLTGDEVNRTLQSVFAGNGPLLVLQVPQMPDGGIATVEKAYADSRTVPVAAPEHAASAVWPYSDFGPPGSVVEQHAVEDLGITMVRFANGVRLTVKPTTFRTNEVLVRANIGRGRLDLPHDRPLPIWAAPAMSLSGLKAINYDDMQKALAGNVVGNDFSIQDGAFRFEGATRPDDLAMQLQLLTAYASDPAYRPDVFKRVQQAYLNSLPQLQATPGGVVSRDLAGLLHSDDPRWTFPDQAQLRDAKPEDFEGLLRPLLSNGQIEIIIVGDIKVDDAIRMTAQTFGALPSRPDAQEQASGSNVRFPAPTPQPVERLQDGRSDNAAAVVAAPIGDFLSDLPRAAAANVTGSIFQNRLVDQFRVAEGATYSPQGDVDLSRSIPGYGFTYVYVETTPAKVDHFFDLVDKIAADLRDSDVSLDELTRAKAPMIEEIKRSQQTNGYWLEGLHGAQTDPRRLERIRSSINGYQSITAQDIRAIATTYLKPETFWRMKILPSNGSAVR</sequence>
<dbReference type="PANTHER" id="PTHR43690:SF17">
    <property type="entry name" value="PROTEIN YHJJ"/>
    <property type="match status" value="1"/>
</dbReference>
<comment type="similarity">
    <text evidence="2 8">Belongs to the peptidase M16 family.</text>
</comment>
<dbReference type="GO" id="GO:0004222">
    <property type="term" value="F:metalloendopeptidase activity"/>
    <property type="evidence" value="ECO:0007669"/>
    <property type="project" value="InterPro"/>
</dbReference>
<dbReference type="Pfam" id="PF00675">
    <property type="entry name" value="Peptidase_M16"/>
    <property type="match status" value="1"/>
</dbReference>
<reference evidence="13 14" key="1">
    <citation type="journal article" date="2009" name="J. Bacteriol.">
        <title>Genome sequences of three Agrobacterium biovars help elucidate the evolution of multichromosome genomes in bacteria.</title>
        <authorList>
            <person name="Slater S.C."/>
            <person name="Goldman B.S."/>
            <person name="Goodner B."/>
            <person name="Setubal J.C."/>
            <person name="Farrand S.K."/>
            <person name="Nester E.W."/>
            <person name="Burr T.J."/>
            <person name="Banta L."/>
            <person name="Dickerman A.W."/>
            <person name="Paulsen I."/>
            <person name="Otten L."/>
            <person name="Suen G."/>
            <person name="Welch R."/>
            <person name="Almeida N.F."/>
            <person name="Arnold F."/>
            <person name="Burton O.T."/>
            <person name="Du Z."/>
            <person name="Ewing A."/>
            <person name="Godsy E."/>
            <person name="Heisel S."/>
            <person name="Houmiel K.L."/>
            <person name="Jhaveri J."/>
            <person name="Lu J."/>
            <person name="Miller N.M."/>
            <person name="Norton S."/>
            <person name="Chen Q."/>
            <person name="Phoolcharoen W."/>
            <person name="Ohlin V."/>
            <person name="Ondrusek D."/>
            <person name="Pride N."/>
            <person name="Stricklin S.L."/>
            <person name="Sun J."/>
            <person name="Wheeler C."/>
            <person name="Wilson L."/>
            <person name="Zhu H."/>
            <person name="Wood D.W."/>
        </authorList>
    </citation>
    <scope>NUCLEOTIDE SEQUENCE [LARGE SCALE GENOMIC DNA]</scope>
    <source>
        <strain evidence="14">K84 / ATCC BAA-868</strain>
    </source>
</reference>
<evidence type="ECO:0000256" key="7">
    <source>
        <dbReference type="ARBA" id="ARBA00023049"/>
    </source>
</evidence>
<dbReference type="GO" id="GO:0006508">
    <property type="term" value="P:proteolysis"/>
    <property type="evidence" value="ECO:0007669"/>
    <property type="project" value="UniProtKB-KW"/>
</dbReference>
<dbReference type="SUPFAM" id="SSF63411">
    <property type="entry name" value="LuxS/MPP-like metallohydrolase"/>
    <property type="match status" value="3"/>
</dbReference>
<dbReference type="InterPro" id="IPR011249">
    <property type="entry name" value="Metalloenz_LuxS/M16"/>
</dbReference>
<dbReference type="EMBL" id="CP000628">
    <property type="protein sequence ID" value="ACM28054.1"/>
    <property type="molecule type" value="Genomic_DNA"/>
</dbReference>
<proteinExistence type="inferred from homology"/>
<dbReference type="InterPro" id="IPR011765">
    <property type="entry name" value="Pept_M16_N"/>
</dbReference>
<dbReference type="Pfam" id="PF05193">
    <property type="entry name" value="Peptidase_M16_C"/>
    <property type="match status" value="2"/>
</dbReference>
<dbReference type="HOGENOM" id="CLU_008156_0_0_5"/>
<dbReference type="KEGG" id="ara:Arad_4323"/>
<keyword evidence="3 13" id="KW-0645">Protease</keyword>